<organism evidence="8">
    <name type="scientific">mine drainage metagenome</name>
    <dbReference type="NCBI Taxonomy" id="410659"/>
    <lineage>
        <taxon>unclassified sequences</taxon>
        <taxon>metagenomes</taxon>
        <taxon>ecological metagenomes</taxon>
    </lineage>
</organism>
<evidence type="ECO:0000313" key="8">
    <source>
        <dbReference type="EMBL" id="OIR01070.1"/>
    </source>
</evidence>
<evidence type="ECO:0000256" key="6">
    <source>
        <dbReference type="ARBA" id="ARBA00023136"/>
    </source>
</evidence>
<dbReference type="Pfam" id="PF01252">
    <property type="entry name" value="Peptidase_A8"/>
    <property type="match status" value="1"/>
</dbReference>
<feature type="transmembrane region" description="Helical" evidence="7">
    <location>
        <begin position="63"/>
        <end position="81"/>
    </location>
</feature>
<dbReference type="PANTHER" id="PTHR33695:SF1">
    <property type="entry name" value="LIPOPROTEIN SIGNAL PEPTIDASE"/>
    <property type="match status" value="1"/>
</dbReference>
<dbReference type="PROSITE" id="PS00855">
    <property type="entry name" value="SPASE_II"/>
    <property type="match status" value="1"/>
</dbReference>
<keyword evidence="8" id="KW-0449">Lipoprotein</keyword>
<dbReference type="HAMAP" id="MF_00161">
    <property type="entry name" value="LspA"/>
    <property type="match status" value="1"/>
</dbReference>
<dbReference type="GO" id="GO:0016020">
    <property type="term" value="C:membrane"/>
    <property type="evidence" value="ECO:0007669"/>
    <property type="project" value="InterPro"/>
</dbReference>
<feature type="transmembrane region" description="Helical" evidence="7">
    <location>
        <begin position="88"/>
        <end position="105"/>
    </location>
</feature>
<dbReference type="NCBIfam" id="TIGR00077">
    <property type="entry name" value="lspA"/>
    <property type="match status" value="1"/>
</dbReference>
<dbReference type="PANTHER" id="PTHR33695">
    <property type="entry name" value="LIPOPROTEIN SIGNAL PEPTIDASE"/>
    <property type="match status" value="1"/>
</dbReference>
<keyword evidence="4 8" id="KW-0378">Hydrolase</keyword>
<keyword evidence="5 7" id="KW-1133">Transmembrane helix</keyword>
<name>A0A1J5SLY0_9ZZZZ</name>
<feature type="transmembrane region" description="Helical" evidence="7">
    <location>
        <begin position="125"/>
        <end position="145"/>
    </location>
</feature>
<dbReference type="EC" id="3.4.23.36" evidence="8"/>
<sequence length="158" mass="17375">MLSRWLLVSVVVIVLDQLSKAAISSHFVYGESFAVMPFFNLVLAHNTGAAFSFLSDAGGLQRWLFSAIALVASAWIIWLLRKHQTQKLFCFALALILGGALGNLIDRIAYGYVVDFLDFYWGSTHFAAFNLADSAITCGAALLIWDSFKGKNHGPVTR</sequence>
<dbReference type="InterPro" id="IPR001872">
    <property type="entry name" value="Peptidase_A8"/>
</dbReference>
<evidence type="ECO:0000256" key="5">
    <source>
        <dbReference type="ARBA" id="ARBA00022989"/>
    </source>
</evidence>
<proteinExistence type="inferred from homology"/>
<gene>
    <name evidence="8" type="primary">lspA_5</name>
    <name evidence="8" type="ORF">GALL_168670</name>
</gene>
<keyword evidence="2" id="KW-0645">Protease</keyword>
<evidence type="ECO:0000256" key="3">
    <source>
        <dbReference type="ARBA" id="ARBA00022692"/>
    </source>
</evidence>
<evidence type="ECO:0000256" key="4">
    <source>
        <dbReference type="ARBA" id="ARBA00022801"/>
    </source>
</evidence>
<dbReference type="PRINTS" id="PR00781">
    <property type="entry name" value="LIPOSIGPTASE"/>
</dbReference>
<comment type="caution">
    <text evidence="8">The sequence shown here is derived from an EMBL/GenBank/DDBJ whole genome shotgun (WGS) entry which is preliminary data.</text>
</comment>
<evidence type="ECO:0000256" key="2">
    <source>
        <dbReference type="ARBA" id="ARBA00022670"/>
    </source>
</evidence>
<keyword evidence="3 7" id="KW-0812">Transmembrane</keyword>
<evidence type="ECO:0000256" key="7">
    <source>
        <dbReference type="SAM" id="Phobius"/>
    </source>
</evidence>
<keyword evidence="6 7" id="KW-0472">Membrane</keyword>
<dbReference type="GO" id="GO:0004190">
    <property type="term" value="F:aspartic-type endopeptidase activity"/>
    <property type="evidence" value="ECO:0007669"/>
    <property type="project" value="UniProtKB-EC"/>
</dbReference>
<protein>
    <submittedName>
        <fullName evidence="8">Lipoprotein signal peptidase</fullName>
        <ecNumber evidence="8">3.4.23.36</ecNumber>
    </submittedName>
</protein>
<accession>A0A1J5SLY0</accession>
<keyword evidence="1" id="KW-1003">Cell membrane</keyword>
<evidence type="ECO:0000256" key="1">
    <source>
        <dbReference type="ARBA" id="ARBA00022475"/>
    </source>
</evidence>
<dbReference type="AlphaFoldDB" id="A0A1J5SLY0"/>
<dbReference type="GO" id="GO:0006508">
    <property type="term" value="P:proteolysis"/>
    <property type="evidence" value="ECO:0007669"/>
    <property type="project" value="UniProtKB-KW"/>
</dbReference>
<dbReference type="EMBL" id="MLJW01000088">
    <property type="protein sequence ID" value="OIR01070.1"/>
    <property type="molecule type" value="Genomic_DNA"/>
</dbReference>
<reference evidence="8" key="1">
    <citation type="submission" date="2016-10" db="EMBL/GenBank/DDBJ databases">
        <title>Sequence of Gallionella enrichment culture.</title>
        <authorList>
            <person name="Poehlein A."/>
            <person name="Muehling M."/>
            <person name="Daniel R."/>
        </authorList>
    </citation>
    <scope>NUCLEOTIDE SEQUENCE</scope>
</reference>